<keyword evidence="3 5" id="KW-1133">Transmembrane helix</keyword>
<comment type="subcellular location">
    <subcellularLocation>
        <location evidence="1">Membrane</location>
        <topology evidence="1">Single-pass membrane protein</topology>
    </subcellularLocation>
</comment>
<evidence type="ECO:0000256" key="2">
    <source>
        <dbReference type="ARBA" id="ARBA00022692"/>
    </source>
</evidence>
<name>A0ABQ5ULF2_9HYPH</name>
<dbReference type="Proteomes" id="UP001161405">
    <property type="component" value="Unassembled WGS sequence"/>
</dbReference>
<proteinExistence type="predicted"/>
<sequence>MPRGRAGKGGAGGLLILVVFVVISMALGINPLSLLEGSIGTGETYSSRPTDNRPLPNAGQDELFDFVAVNLNETEKLWSLVFEQNDLSYRAPVLVIFSGSTSSPCGTASAQTGPFYCPADEKIYLDLGFYDQLRRQFGAGGDFAQAYVLAHEVGHHIQQLTGVLPEFNQQRRAMSQVEANAYSVRVELQADCYAGVWANYVGEMNLLERGDIAEALNAAEQIGDDAIQMRSQGFVVPKNFNHGTSEQRQRWFERGFSSGNVGQCDTFSAERL</sequence>
<dbReference type="PANTHER" id="PTHR30168:SF0">
    <property type="entry name" value="INNER MEMBRANE PROTEIN"/>
    <property type="match status" value="1"/>
</dbReference>
<reference evidence="6" key="1">
    <citation type="journal article" date="2014" name="Int. J. Syst. Evol. Microbiol.">
        <title>Complete genome of a new Firmicutes species belonging to the dominant human colonic microbiota ('Ruminococcus bicirculans') reveals two chromosomes and a selective capacity to utilize plant glucans.</title>
        <authorList>
            <consortium name="NISC Comparative Sequencing Program"/>
            <person name="Wegmann U."/>
            <person name="Louis P."/>
            <person name="Goesmann A."/>
            <person name="Henrissat B."/>
            <person name="Duncan S.H."/>
            <person name="Flint H.J."/>
        </authorList>
    </citation>
    <scope>NUCLEOTIDE SEQUENCE</scope>
    <source>
        <strain evidence="6">NBRC 107169</strain>
    </source>
</reference>
<dbReference type="EMBL" id="BSNI01000001">
    <property type="protein sequence ID" value="GLQ16106.1"/>
    <property type="molecule type" value="Genomic_DNA"/>
</dbReference>
<accession>A0ABQ5ULF2</accession>
<dbReference type="PANTHER" id="PTHR30168">
    <property type="entry name" value="PUTATIVE MEMBRANE PROTEIN YPFJ"/>
    <property type="match status" value="1"/>
</dbReference>
<evidence type="ECO:0000256" key="5">
    <source>
        <dbReference type="SAM" id="Phobius"/>
    </source>
</evidence>
<evidence type="ECO:0000256" key="4">
    <source>
        <dbReference type="ARBA" id="ARBA00023136"/>
    </source>
</evidence>
<evidence type="ECO:0000313" key="7">
    <source>
        <dbReference type="Proteomes" id="UP001161405"/>
    </source>
</evidence>
<dbReference type="InterPro" id="IPR007343">
    <property type="entry name" value="Uncharacterised_pept_Zn_put"/>
</dbReference>
<keyword evidence="6" id="KW-0282">Flagellum</keyword>
<reference evidence="6" key="2">
    <citation type="submission" date="2023-01" db="EMBL/GenBank/DDBJ databases">
        <title>Draft genome sequence of Maritalea porphyrae strain NBRC 107169.</title>
        <authorList>
            <person name="Sun Q."/>
            <person name="Mori K."/>
        </authorList>
    </citation>
    <scope>NUCLEOTIDE SEQUENCE</scope>
    <source>
        <strain evidence="6">NBRC 107169</strain>
    </source>
</reference>
<gene>
    <name evidence="6" type="ORF">GCM10007879_03550</name>
</gene>
<keyword evidence="6" id="KW-0969">Cilium</keyword>
<keyword evidence="6" id="KW-0966">Cell projection</keyword>
<comment type="caution">
    <text evidence="6">The sequence shown here is derived from an EMBL/GenBank/DDBJ whole genome shotgun (WGS) entry which is preliminary data.</text>
</comment>
<keyword evidence="2 5" id="KW-0812">Transmembrane</keyword>
<keyword evidence="4 5" id="KW-0472">Membrane</keyword>
<dbReference type="Pfam" id="PF04228">
    <property type="entry name" value="Zn_peptidase"/>
    <property type="match status" value="1"/>
</dbReference>
<feature type="transmembrane region" description="Helical" evidence="5">
    <location>
        <begin position="12"/>
        <end position="29"/>
    </location>
</feature>
<organism evidence="6 7">
    <name type="scientific">Maritalea porphyrae</name>
    <dbReference type="NCBI Taxonomy" id="880732"/>
    <lineage>
        <taxon>Bacteria</taxon>
        <taxon>Pseudomonadati</taxon>
        <taxon>Pseudomonadota</taxon>
        <taxon>Alphaproteobacteria</taxon>
        <taxon>Hyphomicrobiales</taxon>
        <taxon>Devosiaceae</taxon>
        <taxon>Maritalea</taxon>
    </lineage>
</organism>
<evidence type="ECO:0000256" key="3">
    <source>
        <dbReference type="ARBA" id="ARBA00022989"/>
    </source>
</evidence>
<evidence type="ECO:0000256" key="1">
    <source>
        <dbReference type="ARBA" id="ARBA00004167"/>
    </source>
</evidence>
<protein>
    <submittedName>
        <fullName evidence="6">Flagellar biosynthesis protein FlgM</fullName>
    </submittedName>
</protein>
<evidence type="ECO:0000313" key="6">
    <source>
        <dbReference type="EMBL" id="GLQ16106.1"/>
    </source>
</evidence>
<keyword evidence="7" id="KW-1185">Reference proteome</keyword>